<evidence type="ECO:0000256" key="2">
    <source>
        <dbReference type="SAM" id="Phobius"/>
    </source>
</evidence>
<dbReference type="KEGG" id="hcv:FTV88_2236"/>
<evidence type="ECO:0000313" key="4">
    <source>
        <dbReference type="EMBL" id="QGG48334.1"/>
    </source>
</evidence>
<protein>
    <submittedName>
        <fullName evidence="4">Transposase DDE domain protein</fullName>
    </submittedName>
</protein>
<evidence type="ECO:0000313" key="5">
    <source>
        <dbReference type="Proteomes" id="UP000366051"/>
    </source>
</evidence>
<gene>
    <name evidence="4" type="ORF">FTV88_2236</name>
</gene>
<dbReference type="GO" id="GO:0004803">
    <property type="term" value="F:transposase activity"/>
    <property type="evidence" value="ECO:0007669"/>
    <property type="project" value="InterPro"/>
</dbReference>
<accession>A0A5Q2MZD0</accession>
<feature type="region of interest" description="Disordered" evidence="1">
    <location>
        <begin position="1"/>
        <end position="33"/>
    </location>
</feature>
<dbReference type="InterPro" id="IPR002559">
    <property type="entry name" value="Transposase_11"/>
</dbReference>
<sequence length="468" mass="55114">MHSLPQEPDMMEDHLRIPNKKKRKKSNKKKNGKWVGDKVGREIEDFACYATKIHDFSRMAHQAKDSRKRAQIKAPIIFIVVFFGAFFSMVSMAQLDHWLKSKVFARFIPSRFRLPSHDTVRRALQKWDLDIQRQQHQEIVICYKEQKGPKKGSIDGLRVTAIDGVELFHSTAYKCKDCLTREKRDGSTEYYHSIVVAQQVGGGANIIYDWEMRKPRDGQDKDEGESTVALRLIKSLKEKYGKITDVYTLDALYAKAPIIEAALAAGSHVVIRMKDKRMRIMQRGHKEFSERSYDHFWEENDRRGNSIYVQAWEQEGLTDWDQVSIPLRLIKIIRHTTKTIIEGNEKVQVTDITEQWLVTTYTKTEVKVQTIARIACERWEIENVAFRNLKTFNHIDHCFVHHPVAIEALINFQVMAFNLKRMYFYHHLSNFRSWDIQLREVINEMREAARWGKLNLCRWLWKWGLCVL</sequence>
<evidence type="ECO:0000259" key="3">
    <source>
        <dbReference type="Pfam" id="PF01609"/>
    </source>
</evidence>
<name>A0A5Q2MZD0_9FIRM</name>
<dbReference type="InterPro" id="IPR012337">
    <property type="entry name" value="RNaseH-like_sf"/>
</dbReference>
<keyword evidence="2" id="KW-0812">Transmembrane</keyword>
<dbReference type="Proteomes" id="UP000366051">
    <property type="component" value="Chromosome"/>
</dbReference>
<dbReference type="EMBL" id="CP045875">
    <property type="protein sequence ID" value="QGG48334.1"/>
    <property type="molecule type" value="Genomic_DNA"/>
</dbReference>
<dbReference type="RefSeq" id="WP_243137088.1">
    <property type="nucleotide sequence ID" value="NZ_CP045875.1"/>
</dbReference>
<feature type="domain" description="Transposase IS4-like" evidence="3">
    <location>
        <begin position="220"/>
        <end position="419"/>
    </location>
</feature>
<dbReference type="GO" id="GO:0006313">
    <property type="term" value="P:DNA transposition"/>
    <property type="evidence" value="ECO:0007669"/>
    <property type="project" value="InterPro"/>
</dbReference>
<keyword evidence="2" id="KW-1133">Transmembrane helix</keyword>
<dbReference type="SUPFAM" id="SSF53098">
    <property type="entry name" value="Ribonuclease H-like"/>
    <property type="match status" value="1"/>
</dbReference>
<feature type="compositionally biased region" description="Basic residues" evidence="1">
    <location>
        <begin position="17"/>
        <end position="32"/>
    </location>
</feature>
<reference evidence="5" key="1">
    <citation type="submission" date="2019-11" db="EMBL/GenBank/DDBJ databases">
        <title>Genome sequence of Heliorestis convoluta strain HH, an alkaliphilic and minimalistic phototrophic bacterium from a soda lake in Egypt.</title>
        <authorList>
            <person name="Dewey E.D."/>
            <person name="Stokes L.M."/>
            <person name="Burchell B.M."/>
            <person name="Shaffer K.N."/>
            <person name="Huntington A.M."/>
            <person name="Baker J.M."/>
            <person name="Nadendla S."/>
            <person name="Giglio M.G."/>
            <person name="Touchman J.W."/>
            <person name="Blankenship R.E."/>
            <person name="Madigan M.T."/>
            <person name="Sattley W.M."/>
        </authorList>
    </citation>
    <scope>NUCLEOTIDE SEQUENCE [LARGE SCALE GENOMIC DNA]</scope>
    <source>
        <strain evidence="5">HH</strain>
    </source>
</reference>
<keyword evidence="2" id="KW-0472">Membrane</keyword>
<feature type="transmembrane region" description="Helical" evidence="2">
    <location>
        <begin position="74"/>
        <end position="93"/>
    </location>
</feature>
<keyword evidence="5" id="KW-1185">Reference proteome</keyword>
<proteinExistence type="predicted"/>
<dbReference type="Pfam" id="PF01609">
    <property type="entry name" value="DDE_Tnp_1"/>
    <property type="match status" value="1"/>
</dbReference>
<organism evidence="4 5">
    <name type="scientific">Heliorestis convoluta</name>
    <dbReference type="NCBI Taxonomy" id="356322"/>
    <lineage>
        <taxon>Bacteria</taxon>
        <taxon>Bacillati</taxon>
        <taxon>Bacillota</taxon>
        <taxon>Clostridia</taxon>
        <taxon>Eubacteriales</taxon>
        <taxon>Heliobacteriaceae</taxon>
        <taxon>Heliorestis</taxon>
    </lineage>
</organism>
<dbReference type="GO" id="GO:0003677">
    <property type="term" value="F:DNA binding"/>
    <property type="evidence" value="ECO:0007669"/>
    <property type="project" value="InterPro"/>
</dbReference>
<dbReference type="AlphaFoldDB" id="A0A5Q2MZD0"/>
<evidence type="ECO:0000256" key="1">
    <source>
        <dbReference type="SAM" id="MobiDB-lite"/>
    </source>
</evidence>